<evidence type="ECO:0000313" key="3">
    <source>
        <dbReference type="Proteomes" id="UP000183190"/>
    </source>
</evidence>
<feature type="region of interest" description="Disordered" evidence="1">
    <location>
        <begin position="164"/>
        <end position="187"/>
    </location>
</feature>
<dbReference type="Proteomes" id="UP000183190">
    <property type="component" value="Unassembled WGS sequence"/>
</dbReference>
<dbReference type="InterPro" id="IPR005651">
    <property type="entry name" value="Trm112-like"/>
</dbReference>
<sequence length="187" mass="22026">MIDLNFIRKNYPSVELHSLDEVCDYFSKRLSEFDELYDYFKRYKFDSDDSILENLHSLFSIEIEKEDVHELLNLPFEKVYHCPECGGNIVVESEQMVMKCFDCHSVFKLDEKYICPICNNELFFDKESEKMICSSCGLTFSPQRFAKPHNNWLLNEVGDGWEKVTPDGKHHNASPLPKSDIYPNPYR</sequence>
<evidence type="ECO:0000313" key="2">
    <source>
        <dbReference type="EMBL" id="SEH64809.1"/>
    </source>
</evidence>
<name>A0A1H6JXR5_RUMFL</name>
<dbReference type="AlphaFoldDB" id="A0A1H6JXR5"/>
<evidence type="ECO:0000256" key="1">
    <source>
        <dbReference type="SAM" id="MobiDB-lite"/>
    </source>
</evidence>
<protein>
    <recommendedName>
        <fullName evidence="4">Double zinc ribbon</fullName>
    </recommendedName>
</protein>
<reference evidence="2 3" key="1">
    <citation type="submission" date="2016-10" db="EMBL/GenBank/DDBJ databases">
        <authorList>
            <person name="de Groot N.N."/>
        </authorList>
    </citation>
    <scope>NUCLEOTIDE SEQUENCE [LARGE SCALE GENOMIC DNA]</scope>
    <source>
        <strain evidence="2 3">YAD2003</strain>
    </source>
</reference>
<organism evidence="2 3">
    <name type="scientific">Ruminococcus flavefaciens</name>
    <dbReference type="NCBI Taxonomy" id="1265"/>
    <lineage>
        <taxon>Bacteria</taxon>
        <taxon>Bacillati</taxon>
        <taxon>Bacillota</taxon>
        <taxon>Clostridia</taxon>
        <taxon>Eubacteriales</taxon>
        <taxon>Oscillospiraceae</taxon>
        <taxon>Ruminococcus</taxon>
    </lineage>
</organism>
<proteinExistence type="predicted"/>
<dbReference type="SUPFAM" id="SSF57783">
    <property type="entry name" value="Zinc beta-ribbon"/>
    <property type="match status" value="1"/>
</dbReference>
<dbReference type="EMBL" id="FNWV01000006">
    <property type="protein sequence ID" value="SEH64809.1"/>
    <property type="molecule type" value="Genomic_DNA"/>
</dbReference>
<gene>
    <name evidence="2" type="ORF">SAMN02910265_01917</name>
</gene>
<accession>A0A1H6JXR5</accession>
<evidence type="ECO:0008006" key="4">
    <source>
        <dbReference type="Google" id="ProtNLM"/>
    </source>
</evidence>
<dbReference type="Pfam" id="PF03966">
    <property type="entry name" value="Trm112p"/>
    <property type="match status" value="1"/>
</dbReference>